<dbReference type="PANTHER" id="PTHR34989">
    <property type="entry name" value="PROTEIN HDED"/>
    <property type="match status" value="1"/>
</dbReference>
<dbReference type="RefSeq" id="WP_016264496.1">
    <property type="nucleotide sequence ID" value="NZ_AP017931.1"/>
</dbReference>
<dbReference type="GO" id="GO:0005886">
    <property type="term" value="C:plasma membrane"/>
    <property type="evidence" value="ECO:0007669"/>
    <property type="project" value="TreeGrafter"/>
</dbReference>
<dbReference type="Pfam" id="PF03729">
    <property type="entry name" value="DUF308"/>
    <property type="match status" value="2"/>
</dbReference>
<sequence length="178" mass="19262">MLSKNISNKLRQATGVNGLLSLILGLLILFLPGQSAMGVTVMVGVVFIIIGLFDILSIFKEVDENTWVRLGHLLLGLLYLIVGIFVCVNLAASATYLFLLVGIFVGITWLVEGFVELGTVRLAVSKGWTIFSAVLSIVAGIILLMTPLYGAVMLWTLLGAILVVLGIFKVAHYLAWQK</sequence>
<organism evidence="1 2">
    <name type="scientific">Latilactobacillus sakei</name>
    <name type="common">Lactobacillus sakei</name>
    <dbReference type="NCBI Taxonomy" id="1599"/>
    <lineage>
        <taxon>Bacteria</taxon>
        <taxon>Bacillati</taxon>
        <taxon>Bacillota</taxon>
        <taxon>Bacilli</taxon>
        <taxon>Lactobacillales</taxon>
        <taxon>Lactobacillaceae</taxon>
        <taxon>Latilactobacillus</taxon>
    </lineage>
</organism>
<dbReference type="InterPro" id="IPR052712">
    <property type="entry name" value="Acid_resist_chaperone_HdeD"/>
</dbReference>
<proteinExistence type="predicted"/>
<evidence type="ECO:0000313" key="1">
    <source>
        <dbReference type="EMBL" id="SPE22902.1"/>
    </source>
</evidence>
<comment type="caution">
    <text evidence="1">The sequence shown here is derived from an EMBL/GenBank/DDBJ whole genome shotgun (WGS) entry which is preliminary data.</text>
</comment>
<reference evidence="1 2" key="1">
    <citation type="submission" date="2018-02" db="EMBL/GenBank/DDBJ databases">
        <authorList>
            <person name="Rodrigo-Torres L."/>
            <person name="Arahal R. D."/>
            <person name="Lucena T."/>
        </authorList>
    </citation>
    <scope>NUCLEOTIDE SEQUENCE [LARGE SCALE GENOMIC DNA]</scope>
    <source>
        <strain evidence="1 2">CECT 9267</strain>
    </source>
</reference>
<gene>
    <name evidence="1" type="ORF">LAS9267_01806</name>
</gene>
<name>A0A2Z4W6F6_LATSK</name>
<evidence type="ECO:0000313" key="2">
    <source>
        <dbReference type="Proteomes" id="UP000239650"/>
    </source>
</evidence>
<dbReference type="AlphaFoldDB" id="A0A2Z4W6F6"/>
<protein>
    <submittedName>
        <fullName evidence="1">Acid-resistance membrane protein</fullName>
    </submittedName>
</protein>
<dbReference type="GeneID" id="57133018"/>
<dbReference type="EMBL" id="OKRC01000010">
    <property type="protein sequence ID" value="SPE22902.1"/>
    <property type="molecule type" value="Genomic_DNA"/>
</dbReference>
<accession>A0A2Z4W6F6</accession>
<dbReference type="Proteomes" id="UP000239650">
    <property type="component" value="Unassembled WGS sequence"/>
</dbReference>
<dbReference type="PANTHER" id="PTHR34989:SF1">
    <property type="entry name" value="PROTEIN HDED"/>
    <property type="match status" value="1"/>
</dbReference>
<dbReference type="InterPro" id="IPR005325">
    <property type="entry name" value="DUF308_memb"/>
</dbReference>